<dbReference type="EMBL" id="CAXAMN010006469">
    <property type="protein sequence ID" value="CAK9017717.1"/>
    <property type="molecule type" value="Genomic_DNA"/>
</dbReference>
<evidence type="ECO:0000256" key="9">
    <source>
        <dbReference type="RuleBase" id="RU365067"/>
    </source>
</evidence>
<organism evidence="10 11">
    <name type="scientific">Durusdinium trenchii</name>
    <dbReference type="NCBI Taxonomy" id="1381693"/>
    <lineage>
        <taxon>Eukaryota</taxon>
        <taxon>Sar</taxon>
        <taxon>Alveolata</taxon>
        <taxon>Dinophyceae</taxon>
        <taxon>Suessiales</taxon>
        <taxon>Symbiodiniaceae</taxon>
        <taxon>Durusdinium</taxon>
    </lineage>
</organism>
<dbReference type="InterPro" id="IPR007594">
    <property type="entry name" value="RFT1"/>
</dbReference>
<reference evidence="10 11" key="1">
    <citation type="submission" date="2024-02" db="EMBL/GenBank/DDBJ databases">
        <authorList>
            <person name="Chen Y."/>
            <person name="Shah S."/>
            <person name="Dougan E. K."/>
            <person name="Thang M."/>
            <person name="Chan C."/>
        </authorList>
    </citation>
    <scope>NUCLEOTIDE SEQUENCE [LARGE SCALE GENOMIC DNA]</scope>
</reference>
<proteinExistence type="inferred from homology"/>
<comment type="function">
    <text evidence="8 9">Intramembrane glycolipid transporter that operates in the biosynthetic pathway of dolichol-linked oligosaccharides, the glycan precursors employed in protein asparagine (N)-glycosylation. The sequential addition of sugars to dolichol pyrophosphate produces dolichol-linked oligosaccharides containing fourteen sugars, including two GlcNAcs, nine mannoses and three glucoses. Once assembled, the oligosaccharide is transferred from the lipid to nascent proteins by oligosaccharyltransferases. The assembly of dolichol-linked oligosaccharides begins on the cytosolic side of the endoplasmic reticulum membrane and finishes in its lumen. RFT1 could mediate the translocation of the cytosolically oriented intermediate DolPP-GlcNAc2Man5, produced by ALG11, into the ER lumen where dolichol-linked oligosaccharides assembly continues. However, the intramembrane lipid transporter activity could not be confirmed in vitro.</text>
</comment>
<evidence type="ECO:0000256" key="3">
    <source>
        <dbReference type="ARBA" id="ARBA00010288"/>
    </source>
</evidence>
<protein>
    <recommendedName>
        <fullName evidence="9">Protein RFT1 homolog</fullName>
    </recommendedName>
</protein>
<keyword evidence="6" id="KW-1133">Transmembrane helix</keyword>
<dbReference type="PANTHER" id="PTHR13117">
    <property type="entry name" value="ENDOPLASMIC RETICULUM MULTISPAN TRANSMEMBRANE PROTEIN-RELATED"/>
    <property type="match status" value="1"/>
</dbReference>
<name>A0ABP0JTK2_9DINO</name>
<keyword evidence="4" id="KW-0812">Transmembrane</keyword>
<comment type="similarity">
    <text evidence="3 9">Belongs to the RFT1 family.</text>
</comment>
<sequence length="119" mass="12578">MADLFAGIGAVVSTQVLSRALTFILNVLVARLASPSAYGVGYVSLQLLSNLVLFVPKEGFRKVALRSPSTKADLDGLQSSVNLGWMGSASGAVAAGPLVVYWIRSSPDSEIWQENVLPQ</sequence>
<dbReference type="PANTHER" id="PTHR13117:SF5">
    <property type="entry name" value="PROTEIN RFT1 HOMOLOG"/>
    <property type="match status" value="1"/>
</dbReference>
<dbReference type="Proteomes" id="UP001642484">
    <property type="component" value="Unassembled WGS sequence"/>
</dbReference>
<evidence type="ECO:0000256" key="8">
    <source>
        <dbReference type="ARBA" id="ARBA00045912"/>
    </source>
</evidence>
<evidence type="ECO:0000256" key="7">
    <source>
        <dbReference type="ARBA" id="ARBA00023136"/>
    </source>
</evidence>
<keyword evidence="7" id="KW-0472">Membrane</keyword>
<gene>
    <name evidence="10" type="ORF">CCMP2556_LOCUS12978</name>
</gene>
<dbReference type="Pfam" id="PF04506">
    <property type="entry name" value="Rft-1"/>
    <property type="match status" value="1"/>
</dbReference>
<comment type="pathway">
    <text evidence="2">Protein modification; protein glycosylation.</text>
</comment>
<evidence type="ECO:0000313" key="10">
    <source>
        <dbReference type="EMBL" id="CAK9017717.1"/>
    </source>
</evidence>
<evidence type="ECO:0000256" key="1">
    <source>
        <dbReference type="ARBA" id="ARBA00004477"/>
    </source>
</evidence>
<accession>A0ABP0JTK2</accession>
<comment type="subcellular location">
    <subcellularLocation>
        <location evidence="1 9">Endoplasmic reticulum membrane</location>
        <topology evidence="1 9">Multi-pass membrane protein</topology>
    </subcellularLocation>
</comment>
<evidence type="ECO:0000256" key="5">
    <source>
        <dbReference type="ARBA" id="ARBA00022824"/>
    </source>
</evidence>
<evidence type="ECO:0000313" key="11">
    <source>
        <dbReference type="Proteomes" id="UP001642484"/>
    </source>
</evidence>
<keyword evidence="11" id="KW-1185">Reference proteome</keyword>
<evidence type="ECO:0000256" key="2">
    <source>
        <dbReference type="ARBA" id="ARBA00004922"/>
    </source>
</evidence>
<keyword evidence="5" id="KW-0256">Endoplasmic reticulum</keyword>
<evidence type="ECO:0000256" key="6">
    <source>
        <dbReference type="ARBA" id="ARBA00022989"/>
    </source>
</evidence>
<evidence type="ECO:0000256" key="4">
    <source>
        <dbReference type="ARBA" id="ARBA00022692"/>
    </source>
</evidence>
<comment type="caution">
    <text evidence="10">The sequence shown here is derived from an EMBL/GenBank/DDBJ whole genome shotgun (WGS) entry which is preliminary data.</text>
</comment>